<feature type="region of interest" description="Disordered" evidence="4">
    <location>
        <begin position="1"/>
        <end position="26"/>
    </location>
</feature>
<evidence type="ECO:0000256" key="1">
    <source>
        <dbReference type="ARBA" id="ARBA00023015"/>
    </source>
</evidence>
<dbReference type="InterPro" id="IPR011711">
    <property type="entry name" value="GntR_C"/>
</dbReference>
<accession>A0A3M2M1Q8</accession>
<dbReference type="SMART" id="SM00895">
    <property type="entry name" value="FCD"/>
    <property type="match status" value="1"/>
</dbReference>
<gene>
    <name evidence="6" type="ORF">EBN88_07460</name>
</gene>
<dbReference type="PROSITE" id="PS50949">
    <property type="entry name" value="HTH_GNTR"/>
    <property type="match status" value="1"/>
</dbReference>
<keyword evidence="7" id="KW-1185">Reference proteome</keyword>
<name>A0A3M2M1Q8_9ACTN</name>
<dbReference type="PRINTS" id="PR00035">
    <property type="entry name" value="HTHGNTR"/>
</dbReference>
<evidence type="ECO:0000259" key="5">
    <source>
        <dbReference type="PROSITE" id="PS50949"/>
    </source>
</evidence>
<comment type="caution">
    <text evidence="6">The sequence shown here is derived from an EMBL/GenBank/DDBJ whole genome shotgun (WGS) entry which is preliminary data.</text>
</comment>
<feature type="domain" description="HTH gntR-type" evidence="5">
    <location>
        <begin position="24"/>
        <end position="91"/>
    </location>
</feature>
<dbReference type="SUPFAM" id="SSF48008">
    <property type="entry name" value="GntR ligand-binding domain-like"/>
    <property type="match status" value="1"/>
</dbReference>
<evidence type="ECO:0000313" key="6">
    <source>
        <dbReference type="EMBL" id="RMI43382.1"/>
    </source>
</evidence>
<evidence type="ECO:0000256" key="4">
    <source>
        <dbReference type="SAM" id="MobiDB-lite"/>
    </source>
</evidence>
<dbReference type="Proteomes" id="UP000278673">
    <property type="component" value="Unassembled WGS sequence"/>
</dbReference>
<dbReference type="InterPro" id="IPR000524">
    <property type="entry name" value="Tscrpt_reg_HTH_GntR"/>
</dbReference>
<keyword evidence="2" id="KW-0238">DNA-binding</keyword>
<dbReference type="EMBL" id="RFFJ01000025">
    <property type="protein sequence ID" value="RMI43382.1"/>
    <property type="molecule type" value="Genomic_DNA"/>
</dbReference>
<keyword evidence="3" id="KW-0804">Transcription</keyword>
<evidence type="ECO:0000256" key="2">
    <source>
        <dbReference type="ARBA" id="ARBA00023125"/>
    </source>
</evidence>
<proteinExistence type="predicted"/>
<dbReference type="GO" id="GO:0003700">
    <property type="term" value="F:DNA-binding transcription factor activity"/>
    <property type="evidence" value="ECO:0007669"/>
    <property type="project" value="InterPro"/>
</dbReference>
<dbReference type="RefSeq" id="WP_122183025.1">
    <property type="nucleotide sequence ID" value="NZ_RFFJ01000025.1"/>
</dbReference>
<dbReference type="Pfam" id="PF07729">
    <property type="entry name" value="FCD"/>
    <property type="match status" value="1"/>
</dbReference>
<dbReference type="AlphaFoldDB" id="A0A3M2M1Q8"/>
<evidence type="ECO:0000313" key="7">
    <source>
        <dbReference type="Proteomes" id="UP000278673"/>
    </source>
</evidence>
<dbReference type="Pfam" id="PF00392">
    <property type="entry name" value="GntR"/>
    <property type="match status" value="1"/>
</dbReference>
<keyword evidence="1" id="KW-0805">Transcription regulation</keyword>
<dbReference type="InterPro" id="IPR036388">
    <property type="entry name" value="WH-like_DNA-bd_sf"/>
</dbReference>
<feature type="compositionally biased region" description="Polar residues" evidence="4">
    <location>
        <begin position="8"/>
        <end position="17"/>
    </location>
</feature>
<dbReference type="PANTHER" id="PTHR43537:SF5">
    <property type="entry name" value="UXU OPERON TRANSCRIPTIONAL REGULATOR"/>
    <property type="match status" value="1"/>
</dbReference>
<evidence type="ECO:0000256" key="3">
    <source>
        <dbReference type="ARBA" id="ARBA00023163"/>
    </source>
</evidence>
<dbReference type="PANTHER" id="PTHR43537">
    <property type="entry name" value="TRANSCRIPTIONAL REGULATOR, GNTR FAMILY"/>
    <property type="match status" value="1"/>
</dbReference>
<dbReference type="InterPro" id="IPR036390">
    <property type="entry name" value="WH_DNA-bd_sf"/>
</dbReference>
<organism evidence="6 7">
    <name type="scientific">Streptomyces triticirhizae</name>
    <dbReference type="NCBI Taxonomy" id="2483353"/>
    <lineage>
        <taxon>Bacteria</taxon>
        <taxon>Bacillati</taxon>
        <taxon>Actinomycetota</taxon>
        <taxon>Actinomycetes</taxon>
        <taxon>Kitasatosporales</taxon>
        <taxon>Streptomycetaceae</taxon>
        <taxon>Streptomyces</taxon>
    </lineage>
</organism>
<dbReference type="InterPro" id="IPR008920">
    <property type="entry name" value="TF_FadR/GntR_C"/>
</dbReference>
<sequence>MDAAAHTRVSTQPSGTPATGGAGRNRREETYVALRDMLLRGEFGMRTRLVELHLAQRLGVSRTPVREALVRLVADGLLQRLPDGFHTVRLNLTELRDLYELRVTVELRGIARALESEAVTHDAALLEPLRDHWRALRADLPAPDPGFVLQDEEFHHTLLRSSGNPRLTETLESVTLRIRPARMYDYLTEDRVERTVAEHLDIVEHVLAGRLPEALTALRRHIGESLDVVEKRAAHAIARMALHQV</sequence>
<dbReference type="GO" id="GO:0003677">
    <property type="term" value="F:DNA binding"/>
    <property type="evidence" value="ECO:0007669"/>
    <property type="project" value="UniProtKB-KW"/>
</dbReference>
<dbReference type="SMART" id="SM00345">
    <property type="entry name" value="HTH_GNTR"/>
    <property type="match status" value="1"/>
</dbReference>
<dbReference type="Gene3D" id="1.10.10.10">
    <property type="entry name" value="Winged helix-like DNA-binding domain superfamily/Winged helix DNA-binding domain"/>
    <property type="match status" value="1"/>
</dbReference>
<dbReference type="Gene3D" id="1.20.120.530">
    <property type="entry name" value="GntR ligand-binding domain-like"/>
    <property type="match status" value="1"/>
</dbReference>
<protein>
    <submittedName>
        <fullName evidence="6">GntR family transcriptional regulator</fullName>
    </submittedName>
</protein>
<dbReference type="SUPFAM" id="SSF46785">
    <property type="entry name" value="Winged helix' DNA-binding domain"/>
    <property type="match status" value="1"/>
</dbReference>
<reference evidence="6 7" key="1">
    <citation type="submission" date="2018-10" db="EMBL/GenBank/DDBJ databases">
        <title>Isolation, diversity and antifungal activity of actinobacteria from wheat.</title>
        <authorList>
            <person name="Han C."/>
        </authorList>
    </citation>
    <scope>NUCLEOTIDE SEQUENCE [LARGE SCALE GENOMIC DNA]</scope>
    <source>
        <strain evidence="6 7">NEAU-YY642</strain>
    </source>
</reference>